<comment type="function">
    <text evidence="16">Core subunit of the mitochondrial membrane respiratory chain NADH dehydrogenase (Complex I) which catalyzes electron transfer from NADH through the respiratory chain, using ubiquinone as an electron acceptor. Essential for the catalytic activity and assembly of complex I.</text>
</comment>
<evidence type="ECO:0000256" key="4">
    <source>
        <dbReference type="ARBA" id="ARBA00021006"/>
    </source>
</evidence>
<comment type="catalytic activity">
    <reaction evidence="15 16">
        <text>a ubiquinone + NADH + 5 H(+)(in) = a ubiquinol + NAD(+) + 4 H(+)(out)</text>
        <dbReference type="Rhea" id="RHEA:29091"/>
        <dbReference type="Rhea" id="RHEA-COMP:9565"/>
        <dbReference type="Rhea" id="RHEA-COMP:9566"/>
        <dbReference type="ChEBI" id="CHEBI:15378"/>
        <dbReference type="ChEBI" id="CHEBI:16389"/>
        <dbReference type="ChEBI" id="CHEBI:17976"/>
        <dbReference type="ChEBI" id="CHEBI:57540"/>
        <dbReference type="ChEBI" id="CHEBI:57945"/>
        <dbReference type="EC" id="7.1.1.2"/>
    </reaction>
</comment>
<feature type="transmembrane region" description="Helical" evidence="16">
    <location>
        <begin position="108"/>
        <end position="127"/>
    </location>
</feature>
<accession>A0A9E8GE99</accession>
<evidence type="ECO:0000256" key="13">
    <source>
        <dbReference type="ARBA" id="ARBA00023128"/>
    </source>
</evidence>
<dbReference type="GO" id="GO:0048039">
    <property type="term" value="F:ubiquinone binding"/>
    <property type="evidence" value="ECO:0007669"/>
    <property type="project" value="TreeGrafter"/>
</dbReference>
<evidence type="ECO:0000256" key="16">
    <source>
        <dbReference type="RuleBase" id="RU003297"/>
    </source>
</evidence>
<keyword evidence="6 16" id="KW-0679">Respiratory chain</keyword>
<reference evidence="19" key="2">
    <citation type="submission" date="2022-01" db="EMBL/GenBank/DDBJ databases">
        <authorList>
            <person name="Bolbat A."/>
        </authorList>
    </citation>
    <scope>NUCLEOTIDE SEQUENCE</scope>
</reference>
<feature type="domain" description="NADH:ubiquinone oxidoreductase chain 4 N-terminal" evidence="18">
    <location>
        <begin position="1"/>
        <end position="96"/>
    </location>
</feature>
<feature type="transmembrane region" description="Helical" evidence="16">
    <location>
        <begin position="84"/>
        <end position="102"/>
    </location>
</feature>
<dbReference type="EC" id="7.1.1.2" evidence="3 16"/>
<comment type="subcellular location">
    <subcellularLocation>
        <location evidence="1 16">Mitochondrion membrane</location>
        <topology evidence="1 16">Multi-pass membrane protein</topology>
    </subcellularLocation>
</comment>
<gene>
    <name evidence="19" type="primary">ND4</name>
</gene>
<keyword evidence="7 16" id="KW-0812">Transmembrane</keyword>
<geneLocation type="mitochondrion" evidence="19"/>
<feature type="transmembrane region" description="Helical" evidence="16">
    <location>
        <begin position="139"/>
        <end position="160"/>
    </location>
</feature>
<evidence type="ECO:0000256" key="8">
    <source>
        <dbReference type="ARBA" id="ARBA00022967"/>
    </source>
</evidence>
<keyword evidence="12 16" id="KW-0830">Ubiquinone</keyword>
<comment type="similarity">
    <text evidence="2 16">Belongs to the complex I subunit 4 family.</text>
</comment>
<evidence type="ECO:0000256" key="10">
    <source>
        <dbReference type="ARBA" id="ARBA00022989"/>
    </source>
</evidence>
<reference evidence="19" key="1">
    <citation type="journal article" date="2022" name="Diversity (Basel)">
        <title>Genome-Based Taxa Delimitation (GBTD): A New Approach.</title>
        <authorList>
            <person name="Bolbat A."/>
            <person name="Bukin Y."/>
            <person name="Kaygorodova I."/>
        </authorList>
    </citation>
    <scope>NUCLEOTIDE SEQUENCE</scope>
</reference>
<evidence type="ECO:0000256" key="6">
    <source>
        <dbReference type="ARBA" id="ARBA00022660"/>
    </source>
</evidence>
<dbReference type="PANTHER" id="PTHR43507:SF20">
    <property type="entry name" value="NADH-UBIQUINONE OXIDOREDUCTASE CHAIN 4"/>
    <property type="match status" value="1"/>
</dbReference>
<dbReference type="GO" id="GO:0003954">
    <property type="term" value="F:NADH dehydrogenase activity"/>
    <property type="evidence" value="ECO:0007669"/>
    <property type="project" value="TreeGrafter"/>
</dbReference>
<keyword evidence="8" id="KW-1278">Translocase</keyword>
<evidence type="ECO:0000313" key="19">
    <source>
        <dbReference type="EMBL" id="UZT67768.1"/>
    </source>
</evidence>
<keyword evidence="5 16" id="KW-0813">Transport</keyword>
<feature type="transmembrane region" description="Helical" evidence="16">
    <location>
        <begin position="49"/>
        <end position="72"/>
    </location>
</feature>
<evidence type="ECO:0000256" key="9">
    <source>
        <dbReference type="ARBA" id="ARBA00022982"/>
    </source>
</evidence>
<evidence type="ECO:0000256" key="5">
    <source>
        <dbReference type="ARBA" id="ARBA00022448"/>
    </source>
</evidence>
<dbReference type="GO" id="GO:0015990">
    <property type="term" value="P:electron transport coupled proton transport"/>
    <property type="evidence" value="ECO:0007669"/>
    <property type="project" value="TreeGrafter"/>
</dbReference>
<dbReference type="InterPro" id="IPR001750">
    <property type="entry name" value="ND/Mrp_TM"/>
</dbReference>
<dbReference type="PRINTS" id="PR01437">
    <property type="entry name" value="NUOXDRDTASE4"/>
</dbReference>
<keyword evidence="13 16" id="KW-0496">Mitochondrion</keyword>
<evidence type="ECO:0000259" key="18">
    <source>
        <dbReference type="Pfam" id="PF01059"/>
    </source>
</evidence>
<keyword evidence="9 16" id="KW-0249">Electron transport</keyword>
<dbReference type="EMBL" id="OM117615">
    <property type="protein sequence ID" value="UZT67768.1"/>
    <property type="molecule type" value="Genomic_DNA"/>
</dbReference>
<dbReference type="InterPro" id="IPR003918">
    <property type="entry name" value="NADH_UbQ_OxRdtase"/>
</dbReference>
<dbReference type="InterPro" id="IPR000260">
    <property type="entry name" value="NADH4_N"/>
</dbReference>
<dbReference type="GO" id="GO:0031966">
    <property type="term" value="C:mitochondrial membrane"/>
    <property type="evidence" value="ECO:0007669"/>
    <property type="project" value="UniProtKB-SubCell"/>
</dbReference>
<feature type="transmembrane region" description="Helical" evidence="16">
    <location>
        <begin position="270"/>
        <end position="288"/>
    </location>
</feature>
<evidence type="ECO:0000256" key="15">
    <source>
        <dbReference type="ARBA" id="ARBA00049551"/>
    </source>
</evidence>
<keyword evidence="10 16" id="KW-1133">Transmembrane helix</keyword>
<feature type="domain" description="NADH:quinone oxidoreductase/Mrp antiporter transmembrane" evidence="17">
    <location>
        <begin position="102"/>
        <end position="388"/>
    </location>
</feature>
<protein>
    <recommendedName>
        <fullName evidence="4 16">NADH-ubiquinone oxidoreductase chain 4</fullName>
        <ecNumber evidence="3 16">7.1.1.2</ecNumber>
    </recommendedName>
</protein>
<dbReference type="Pfam" id="PF00361">
    <property type="entry name" value="Proton_antipo_M"/>
    <property type="match status" value="1"/>
</dbReference>
<dbReference type="GO" id="GO:0008137">
    <property type="term" value="F:NADH dehydrogenase (ubiquinone) activity"/>
    <property type="evidence" value="ECO:0007669"/>
    <property type="project" value="UniProtKB-UniRule"/>
</dbReference>
<evidence type="ECO:0000256" key="3">
    <source>
        <dbReference type="ARBA" id="ARBA00012944"/>
    </source>
</evidence>
<name>A0A9E8GE99_9ANNE</name>
<dbReference type="Pfam" id="PF01059">
    <property type="entry name" value="Oxidored_q5_N"/>
    <property type="match status" value="1"/>
</dbReference>
<evidence type="ECO:0000256" key="11">
    <source>
        <dbReference type="ARBA" id="ARBA00023027"/>
    </source>
</evidence>
<keyword evidence="11 16" id="KW-0520">NAD</keyword>
<dbReference type="AlphaFoldDB" id="A0A9E8GE99"/>
<feature type="transmembrane region" description="Helical" evidence="16">
    <location>
        <begin position="242"/>
        <end position="263"/>
    </location>
</feature>
<organism evidence="19">
    <name type="scientific">Paracanthobdella livanowi</name>
    <dbReference type="NCBI Taxonomy" id="2905687"/>
    <lineage>
        <taxon>Eukaryota</taxon>
        <taxon>Metazoa</taxon>
        <taxon>Spiralia</taxon>
        <taxon>Lophotrochozoa</taxon>
        <taxon>Annelida</taxon>
        <taxon>Clitellata</taxon>
        <taxon>Hirudinea</taxon>
        <taxon>Acanthobdellida</taxon>
        <taxon>Paracanthobdella</taxon>
    </lineage>
</organism>
<evidence type="ECO:0000256" key="2">
    <source>
        <dbReference type="ARBA" id="ARBA00009025"/>
    </source>
</evidence>
<evidence type="ECO:0000256" key="12">
    <source>
        <dbReference type="ARBA" id="ARBA00023075"/>
    </source>
</evidence>
<evidence type="ECO:0000256" key="1">
    <source>
        <dbReference type="ARBA" id="ARBA00004225"/>
    </source>
</evidence>
<evidence type="ECO:0000256" key="14">
    <source>
        <dbReference type="ARBA" id="ARBA00023136"/>
    </source>
</evidence>
<feature type="transmembrane region" description="Helical" evidence="16">
    <location>
        <begin position="211"/>
        <end position="230"/>
    </location>
</feature>
<evidence type="ECO:0000259" key="17">
    <source>
        <dbReference type="Pfam" id="PF00361"/>
    </source>
</evidence>
<keyword evidence="14 16" id="KW-0472">Membrane</keyword>
<feature type="transmembrane region" description="Helical" evidence="16">
    <location>
        <begin position="172"/>
        <end position="191"/>
    </location>
</feature>
<proteinExistence type="inferred from homology"/>
<feature type="transmembrane region" description="Helical" evidence="16">
    <location>
        <begin position="300"/>
        <end position="322"/>
    </location>
</feature>
<evidence type="ECO:0000256" key="7">
    <source>
        <dbReference type="ARBA" id="ARBA00022692"/>
    </source>
</evidence>
<dbReference type="PANTHER" id="PTHR43507">
    <property type="entry name" value="NADH-UBIQUINONE OXIDOREDUCTASE CHAIN 4"/>
    <property type="match status" value="1"/>
</dbReference>
<sequence length="443" mass="49896">MLSISMYFMSLPFLLNQAYSWPVIISHLLMSSLLISSNMNSSPSILTNWIYMDNMSCTLMTLSTWVSGMMILASLKLIQNKPKLLIFLIITLNNIILLYFSSSKLLMFYIWFEASLIPTMLLIMFWGYQPERNQASIYLIMYTVLASLPMIASIMGLIKYNYSMMIPMLLHFSWPFSYSLMWLIMIMGFLVKLPMYSTHLWLPKAHVEAPLAGSMILAAILLKLGGYGLIRFSQLLPYMNSYIKNPIIALSLMGSVITSVICLRQTDMKALIAYSSVSHMGLLISGVMTSSKWGLSGSLAMMIAHGISSSALFILAALNYTLINTRSMFLCKGMLTFMPLLSMAWFIFNMINMAAPPSINLLSEIMLITAISTISMLNMLMLGIISFITACYSLYLYTSINHGNHSPILNYVPPLTLSNSTLLFYHLTPMLLLILKPELITNM</sequence>
<feature type="transmembrane region" description="Helical" evidence="16">
    <location>
        <begin position="329"/>
        <end position="348"/>
    </location>
</feature>
<dbReference type="GO" id="GO:0042773">
    <property type="term" value="P:ATP synthesis coupled electron transport"/>
    <property type="evidence" value="ECO:0007669"/>
    <property type="project" value="InterPro"/>
</dbReference>